<accession>A0A644Z2V7</accession>
<comment type="caution">
    <text evidence="1">The sequence shown here is derived from an EMBL/GenBank/DDBJ whole genome shotgun (WGS) entry which is preliminary data.</text>
</comment>
<dbReference type="AlphaFoldDB" id="A0A644Z2V7"/>
<sequence length="174" mass="18479">MGIGGDTNHASPLLVHTDEQGNSCGLLIAANGLNQVVGGFVLCVPAKENIAAQMVIGHVRQPVRLRDPGEKQLTHLFLKGHLSQQGVYLRLFFVHGRGSWFLGRGAGPGGVGRVRDRSAGRRTAACGQGKQAGCRQQRAQQAFHKSSRAVYRAPGELIPPASPGRYAAHPTAFA</sequence>
<dbReference type="EMBL" id="VSSQ01006546">
    <property type="protein sequence ID" value="MPM33073.1"/>
    <property type="molecule type" value="Genomic_DNA"/>
</dbReference>
<protein>
    <submittedName>
        <fullName evidence="1">Uncharacterized protein</fullName>
    </submittedName>
</protein>
<organism evidence="1">
    <name type="scientific">bioreactor metagenome</name>
    <dbReference type="NCBI Taxonomy" id="1076179"/>
    <lineage>
        <taxon>unclassified sequences</taxon>
        <taxon>metagenomes</taxon>
        <taxon>ecological metagenomes</taxon>
    </lineage>
</organism>
<proteinExistence type="predicted"/>
<reference evidence="1" key="1">
    <citation type="submission" date="2019-08" db="EMBL/GenBank/DDBJ databases">
        <authorList>
            <person name="Kucharzyk K."/>
            <person name="Murdoch R.W."/>
            <person name="Higgins S."/>
            <person name="Loffler F."/>
        </authorList>
    </citation>
    <scope>NUCLEOTIDE SEQUENCE</scope>
</reference>
<name>A0A644Z2V7_9ZZZZ</name>
<evidence type="ECO:0000313" key="1">
    <source>
        <dbReference type="EMBL" id="MPM33073.1"/>
    </source>
</evidence>
<gene>
    <name evidence="1" type="ORF">SDC9_79640</name>
</gene>